<reference evidence="1 2" key="1">
    <citation type="submission" date="2017-12" db="EMBL/GenBank/DDBJ databases">
        <title>Genomic Encyclopedia of Type Strains, Phase III (KMG-III): the genomes of soil and plant-associated and newly described type strains.</title>
        <authorList>
            <person name="Whitman W."/>
        </authorList>
    </citation>
    <scope>NUCLEOTIDE SEQUENCE [LARGE SCALE GENOMIC DNA]</scope>
    <source>
        <strain evidence="1 2">LP43</strain>
    </source>
</reference>
<dbReference type="AlphaFoldDB" id="A0A2N3V0T7"/>
<accession>A0A2N3V0T7</accession>
<dbReference type="EMBL" id="PJMU01000001">
    <property type="protein sequence ID" value="PKV75251.1"/>
    <property type="molecule type" value="Genomic_DNA"/>
</dbReference>
<protein>
    <submittedName>
        <fullName evidence="1">Uncharacterized protein</fullName>
    </submittedName>
</protein>
<sequence length="231" mass="26863">MNLPDAIKLTLRFRQVPMTTHQIAYFICFNRLVKASSGFEAILHDVEEAVYQHPGTFNVAHDLVHISNWQEKEQEIVTSVFRTVEQAVTLFRDFDPGRECNNIVLALLLYKRLSDIKRSQQLGAPIVPILWKFDRVADDTMLPELSTRVYEVMDYIERTDERLANAFLFGKEELNRMNAVGQLLKLQEVMRLLATLQLDEEHVPTPVFQSIFSQLFWNNIRYTSKELSATE</sequence>
<keyword evidence="2" id="KW-1185">Reference proteome</keyword>
<evidence type="ECO:0000313" key="2">
    <source>
        <dbReference type="Proteomes" id="UP000233782"/>
    </source>
</evidence>
<proteinExistence type="predicted"/>
<evidence type="ECO:0000313" key="1">
    <source>
        <dbReference type="EMBL" id="PKV75251.1"/>
    </source>
</evidence>
<gene>
    <name evidence="1" type="ORF">BD749_0189</name>
</gene>
<dbReference type="RefSeq" id="WP_101442507.1">
    <property type="nucleotide sequence ID" value="NZ_PJMU01000001.1"/>
</dbReference>
<comment type="caution">
    <text evidence="1">The sequence shown here is derived from an EMBL/GenBank/DDBJ whole genome shotgun (WGS) entry which is preliminary data.</text>
</comment>
<dbReference type="OrthoDB" id="850171at2"/>
<organism evidence="1 2">
    <name type="scientific">Pontibacter ramchanderi</name>
    <dbReference type="NCBI Taxonomy" id="1179743"/>
    <lineage>
        <taxon>Bacteria</taxon>
        <taxon>Pseudomonadati</taxon>
        <taxon>Bacteroidota</taxon>
        <taxon>Cytophagia</taxon>
        <taxon>Cytophagales</taxon>
        <taxon>Hymenobacteraceae</taxon>
        <taxon>Pontibacter</taxon>
    </lineage>
</organism>
<dbReference type="Proteomes" id="UP000233782">
    <property type="component" value="Unassembled WGS sequence"/>
</dbReference>
<name>A0A2N3V0T7_9BACT</name>